<dbReference type="AlphaFoldDB" id="A0A1G4VU21"/>
<dbReference type="STRING" id="1502745.SAMN02799620_01657"/>
<evidence type="ECO:0000313" key="4">
    <source>
        <dbReference type="EMBL" id="SCX11926.1"/>
    </source>
</evidence>
<evidence type="ECO:0000259" key="2">
    <source>
        <dbReference type="Pfam" id="PF00501"/>
    </source>
</evidence>
<dbReference type="SUPFAM" id="SSF56801">
    <property type="entry name" value="Acetyl-CoA synthetase-like"/>
    <property type="match status" value="1"/>
</dbReference>
<dbReference type="GO" id="GO:0005886">
    <property type="term" value="C:plasma membrane"/>
    <property type="evidence" value="ECO:0007669"/>
    <property type="project" value="TreeGrafter"/>
</dbReference>
<proteinExistence type="inferred from homology"/>
<dbReference type="GO" id="GO:0006633">
    <property type="term" value="P:fatty acid biosynthetic process"/>
    <property type="evidence" value="ECO:0007669"/>
    <property type="project" value="TreeGrafter"/>
</dbReference>
<name>A0A1G4VU21_9MYCO</name>
<dbReference type="PANTHER" id="PTHR22754">
    <property type="entry name" value="DISCO-INTERACTING PROTEIN 2 DIP2 -RELATED"/>
    <property type="match status" value="1"/>
</dbReference>
<dbReference type="Proteomes" id="UP000199707">
    <property type="component" value="Unassembled WGS sequence"/>
</dbReference>
<protein>
    <submittedName>
        <fullName evidence="4">Long-chain-fatty-acid--[acyl-carrier-protein] ligase</fullName>
    </submittedName>
</protein>
<gene>
    <name evidence="4" type="ORF">SAMN02799620_01657</name>
</gene>
<dbReference type="GO" id="GO:0016874">
    <property type="term" value="F:ligase activity"/>
    <property type="evidence" value="ECO:0007669"/>
    <property type="project" value="UniProtKB-KW"/>
</dbReference>
<reference evidence="5" key="1">
    <citation type="submission" date="2016-10" db="EMBL/GenBank/DDBJ databases">
        <authorList>
            <person name="Varghese N."/>
            <person name="Submissions S."/>
        </authorList>
    </citation>
    <scope>NUCLEOTIDE SEQUENCE [LARGE SCALE GENOMIC DNA]</scope>
    <source>
        <strain evidence="5">UNC267MFSha1.1M11</strain>
    </source>
</reference>
<comment type="similarity">
    <text evidence="1">Belongs to the ATP-dependent AMP-binding enzyme family.</text>
</comment>
<dbReference type="EMBL" id="FMUB01000003">
    <property type="protein sequence ID" value="SCX11926.1"/>
    <property type="molecule type" value="Genomic_DNA"/>
</dbReference>
<dbReference type="Gene3D" id="3.40.50.12780">
    <property type="entry name" value="N-terminal domain of ligase-like"/>
    <property type="match status" value="1"/>
</dbReference>
<dbReference type="NCBIfam" id="NF004510">
    <property type="entry name" value="PRK05851.1"/>
    <property type="match status" value="1"/>
</dbReference>
<evidence type="ECO:0000259" key="3">
    <source>
        <dbReference type="Pfam" id="PF13193"/>
    </source>
</evidence>
<keyword evidence="4" id="KW-0436">Ligase</keyword>
<feature type="domain" description="AMP-dependent synthetase/ligase" evidence="2">
    <location>
        <begin position="26"/>
        <end position="374"/>
    </location>
</feature>
<dbReference type="GO" id="GO:0070566">
    <property type="term" value="F:adenylyltransferase activity"/>
    <property type="evidence" value="ECO:0007669"/>
    <property type="project" value="TreeGrafter"/>
</dbReference>
<evidence type="ECO:0000313" key="5">
    <source>
        <dbReference type="Proteomes" id="UP000199707"/>
    </source>
</evidence>
<organism evidence="4 5">
    <name type="scientific">Mycolicibacterium fluoranthenivorans</name>
    <dbReference type="NCBI Taxonomy" id="258505"/>
    <lineage>
        <taxon>Bacteria</taxon>
        <taxon>Bacillati</taxon>
        <taxon>Actinomycetota</taxon>
        <taxon>Actinomycetes</taxon>
        <taxon>Mycobacteriales</taxon>
        <taxon>Mycobacteriaceae</taxon>
        <taxon>Mycolicibacterium</taxon>
    </lineage>
</organism>
<dbReference type="PANTHER" id="PTHR22754:SF32">
    <property type="entry name" value="DISCO-INTERACTING PROTEIN 2"/>
    <property type="match status" value="1"/>
</dbReference>
<dbReference type="Pfam" id="PF00501">
    <property type="entry name" value="AMP-binding"/>
    <property type="match status" value="1"/>
</dbReference>
<dbReference type="InterPro" id="IPR020845">
    <property type="entry name" value="AMP-binding_CS"/>
</dbReference>
<dbReference type="Gene3D" id="3.30.300.30">
    <property type="match status" value="1"/>
</dbReference>
<evidence type="ECO:0000256" key="1">
    <source>
        <dbReference type="ARBA" id="ARBA00006432"/>
    </source>
</evidence>
<dbReference type="PROSITE" id="PS00455">
    <property type="entry name" value="AMP_BINDING"/>
    <property type="match status" value="1"/>
</dbReference>
<dbReference type="InterPro" id="IPR000873">
    <property type="entry name" value="AMP-dep_synth/lig_dom"/>
</dbReference>
<dbReference type="Pfam" id="PF13193">
    <property type="entry name" value="AMP-binding_C"/>
    <property type="match status" value="1"/>
</dbReference>
<dbReference type="InterPro" id="IPR042099">
    <property type="entry name" value="ANL_N_sf"/>
</dbReference>
<feature type="domain" description="AMP-binding enzyme C-terminal" evidence="3">
    <location>
        <begin position="419"/>
        <end position="497"/>
    </location>
</feature>
<accession>A0A1G4VU21</accession>
<dbReference type="InterPro" id="IPR025110">
    <property type="entry name" value="AMP-bd_C"/>
</dbReference>
<dbReference type="InterPro" id="IPR045851">
    <property type="entry name" value="AMP-bd_C_sf"/>
</dbReference>
<sequence>MVNPLAAILRERLPVSGNHLVLLEDGVWVRHPWPEIYARAENVAEWALDAGVTAIGLVGEPSAEFVAAVIGAQLAGAAVSMLPGPIRGADPAEWARGTLARFAGIGVRPVLSHGSYLGRLAAESPAVAELATIAHPRRSSTVALPDVDAPIAVLQGTAGSTGTPRTVAMSPAAVLANLNGLNERIGVAPDDVGCSWLPLYHDMGLSFLLSGAVAAIDVWQAPTSAFQASPFRWLNWLSDSRATITAGPNMAYGMIGKYSRRVTDVDLSALRFALNGGEPVDCELTERFATEMARFGFDAGALSPSYGLAESNCAVTVPVPGRGLRAVETETGRRAVLGEPITGMEVRIEPRDDDTDGAIGEIAIRGTSMMTGYLGDEPHSDQSWFRTGDLGYFADGGLVVCGRAKEIITVAGRNIFPTEVEQLAAQVPGVREGAVVAVGIGEGSVRPALVVTAEFRGPDEAGARTQLMQHVASGCGVMPADVIFVRPGTLPRTSSGKLRRLEVRRNLENR</sequence>